<comment type="caution">
    <text evidence="3">The sequence shown here is derived from an EMBL/GenBank/DDBJ whole genome shotgun (WGS) entry which is preliminary data.</text>
</comment>
<dbReference type="PANTHER" id="PTHR30486">
    <property type="entry name" value="TWITCHING MOTILITY PROTEIN PILT"/>
    <property type="match status" value="1"/>
</dbReference>
<dbReference type="InterPro" id="IPR050921">
    <property type="entry name" value="T4SS_GSP_E_ATPase"/>
</dbReference>
<dbReference type="NCBIfam" id="TIGR01420">
    <property type="entry name" value="pilT_fam"/>
    <property type="match status" value="1"/>
</dbReference>
<dbReference type="Pfam" id="PF00437">
    <property type="entry name" value="T2SSE"/>
    <property type="match status" value="1"/>
</dbReference>
<dbReference type="SUPFAM" id="SSF52540">
    <property type="entry name" value="P-loop containing nucleoside triphosphate hydrolases"/>
    <property type="match status" value="1"/>
</dbReference>
<dbReference type="GO" id="GO:0005524">
    <property type="term" value="F:ATP binding"/>
    <property type="evidence" value="ECO:0007669"/>
    <property type="project" value="InterPro"/>
</dbReference>
<sequence length="365" mass="41050">MKLYEILRKMLDEGASDLHFKVGSPPMLRIDGKLVPINDKNLAPEHTFTIAKQFMSEEQFQKFENEKELDFSVGIRGMGRFRINCFIARGAVAIALRKISVDIKNIDELNLPEKLKSLSLSPRGLILVTGTTGSGKSTTLASMIDYVNSIERKHVITIEDPIEFLFKDKKSIINQREVGADTESFSQALRRILRQDPDVIMIGEMRDKETIGTAITAADTGHLVMSTLHTTNAVQTINRIIGYYPPHQQEQIRIQLASTLKAVISLRLIKKASGVGRVPAVELLINTPHVQDMIKDKKETYKIHSAIKKGDQYGMQTFDQSIMALYQNGLITLEEALKQSSNPDDFKLKVQGIDSSDMSDMWEEE</sequence>
<dbReference type="GO" id="GO:0016887">
    <property type="term" value="F:ATP hydrolysis activity"/>
    <property type="evidence" value="ECO:0007669"/>
    <property type="project" value="InterPro"/>
</dbReference>
<protein>
    <submittedName>
        <fullName evidence="3">PilT/PilU family type 4a pilus ATPase</fullName>
    </submittedName>
</protein>
<name>A0A5D0MI20_9BACT</name>
<dbReference type="Gene3D" id="3.40.50.300">
    <property type="entry name" value="P-loop containing nucleotide triphosphate hydrolases"/>
    <property type="match status" value="1"/>
</dbReference>
<dbReference type="InterPro" id="IPR027417">
    <property type="entry name" value="P-loop_NTPase"/>
</dbReference>
<evidence type="ECO:0000313" key="3">
    <source>
        <dbReference type="EMBL" id="TYB32042.1"/>
    </source>
</evidence>
<dbReference type="InterPro" id="IPR006321">
    <property type="entry name" value="PilT/PilU"/>
</dbReference>
<dbReference type="InterPro" id="IPR001482">
    <property type="entry name" value="T2SS/T4SS_dom"/>
</dbReference>
<comment type="similarity">
    <text evidence="1">Belongs to the GSP E family.</text>
</comment>
<keyword evidence="4" id="KW-1185">Reference proteome</keyword>
<dbReference type="PANTHER" id="PTHR30486:SF12">
    <property type="entry name" value="TYPE IV PILUS ATPASE PILU"/>
    <property type="match status" value="1"/>
</dbReference>
<accession>A0A5D0MI20</accession>
<organism evidence="3 4">
    <name type="scientific">Candidatus Mcinerneyibacterium aminivorans</name>
    <dbReference type="NCBI Taxonomy" id="2703815"/>
    <lineage>
        <taxon>Bacteria</taxon>
        <taxon>Candidatus Macinerneyibacteriota</taxon>
        <taxon>Candidatus Mcinerneyibacteria</taxon>
        <taxon>Candidatus Mcinerneyibacteriales</taxon>
        <taxon>Candidatus Mcinerneyibacteriaceae</taxon>
        <taxon>Candidatus Mcinerneyibacterium</taxon>
    </lineage>
</organism>
<evidence type="ECO:0000256" key="1">
    <source>
        <dbReference type="ARBA" id="ARBA00006611"/>
    </source>
</evidence>
<dbReference type="EMBL" id="VSIX01000010">
    <property type="protein sequence ID" value="TYB32042.1"/>
    <property type="molecule type" value="Genomic_DNA"/>
</dbReference>
<dbReference type="AlphaFoldDB" id="A0A5D0MI20"/>
<proteinExistence type="inferred from homology"/>
<feature type="domain" description="Bacterial type II secretion system protein E" evidence="2">
    <location>
        <begin position="193"/>
        <end position="207"/>
    </location>
</feature>
<dbReference type="Proteomes" id="UP000324143">
    <property type="component" value="Unassembled WGS sequence"/>
</dbReference>
<dbReference type="Gene3D" id="3.30.450.90">
    <property type="match status" value="1"/>
</dbReference>
<reference evidence="3" key="1">
    <citation type="submission" date="2019-08" db="EMBL/GenBank/DDBJ databases">
        <title>Genomic characterization of a novel candidate phylum (ARYD3) from a high temperature, high salinity tertiary oil reservoir in north central Oklahoma, USA.</title>
        <authorList>
            <person name="Youssef N.H."/>
            <person name="Yadav A."/>
            <person name="Elshahed M.S."/>
        </authorList>
    </citation>
    <scope>NUCLEOTIDE SEQUENCE [LARGE SCALE GENOMIC DNA]</scope>
    <source>
        <strain evidence="3">ARYD3</strain>
    </source>
</reference>
<dbReference type="CDD" id="cd01131">
    <property type="entry name" value="PilT"/>
    <property type="match status" value="1"/>
</dbReference>
<evidence type="ECO:0000313" key="4">
    <source>
        <dbReference type="Proteomes" id="UP000324143"/>
    </source>
</evidence>
<evidence type="ECO:0000259" key="2">
    <source>
        <dbReference type="PROSITE" id="PS00662"/>
    </source>
</evidence>
<gene>
    <name evidence="3" type="ORF">FXF47_01090</name>
</gene>
<dbReference type="PROSITE" id="PS00662">
    <property type="entry name" value="T2SP_E"/>
    <property type="match status" value="1"/>
</dbReference>